<proteinExistence type="predicted"/>
<dbReference type="Proteomes" id="UP000002207">
    <property type="component" value="Chromosome"/>
</dbReference>
<sequence length="32" mass="3802">MVLLEVREESREMGKKGHSEEEILRMLRESVT</sequence>
<reference evidence="1 2" key="1">
    <citation type="journal article" date="2009" name="Appl. Environ. Microbiol.">
        <title>Three genomes from the phylum Acidobacteria provide insight into the lifestyles of these microorganisms in soils.</title>
        <authorList>
            <person name="Ward N.L."/>
            <person name="Challacombe J.F."/>
            <person name="Janssen P.H."/>
            <person name="Henrissat B."/>
            <person name="Coutinho P.M."/>
            <person name="Wu M."/>
            <person name="Xie G."/>
            <person name="Haft D.H."/>
            <person name="Sait M."/>
            <person name="Badger J."/>
            <person name="Barabote R.D."/>
            <person name="Bradley B."/>
            <person name="Brettin T.S."/>
            <person name="Brinkac L.M."/>
            <person name="Bruce D."/>
            <person name="Creasy T."/>
            <person name="Daugherty S.C."/>
            <person name="Davidsen T.M."/>
            <person name="DeBoy R.T."/>
            <person name="Detter J.C."/>
            <person name="Dodson R.J."/>
            <person name="Durkin A.S."/>
            <person name="Ganapathy A."/>
            <person name="Gwinn-Giglio M."/>
            <person name="Han C.S."/>
            <person name="Khouri H."/>
            <person name="Kiss H."/>
            <person name="Kothari S.P."/>
            <person name="Madupu R."/>
            <person name="Nelson K.E."/>
            <person name="Nelson W.C."/>
            <person name="Paulsen I."/>
            <person name="Penn K."/>
            <person name="Ren Q."/>
            <person name="Rosovitz M.J."/>
            <person name="Selengut J.D."/>
            <person name="Shrivastava S."/>
            <person name="Sullivan S.A."/>
            <person name="Tapia R."/>
            <person name="Thompson L.S."/>
            <person name="Watkins K.L."/>
            <person name="Yang Q."/>
            <person name="Yu C."/>
            <person name="Zafar N."/>
            <person name="Zhou L."/>
            <person name="Kuske C.R."/>
        </authorList>
    </citation>
    <scope>NUCLEOTIDE SEQUENCE [LARGE SCALE GENOMIC DNA]</scope>
    <source>
        <strain evidence="2">ATCC 51196 / DSM 11244 / BCRC 80197 / JCM 7670 / NBRC 15755 / NCIMB 13165 / 161</strain>
    </source>
</reference>
<dbReference type="AlphaFoldDB" id="C1F804"/>
<keyword evidence="2" id="KW-1185">Reference proteome</keyword>
<accession>C1F804</accession>
<dbReference type="EMBL" id="CP001472">
    <property type="protein sequence ID" value="ACO33058.1"/>
    <property type="molecule type" value="Genomic_DNA"/>
</dbReference>
<dbReference type="HOGENOM" id="CLU_3387576_0_0_0"/>
<name>C1F804_ACIC5</name>
<dbReference type="InParanoid" id="C1F804"/>
<dbReference type="KEGG" id="aca:ACP_0048"/>
<protein>
    <submittedName>
        <fullName evidence="1">Uncharacterized protein</fullName>
    </submittedName>
</protein>
<evidence type="ECO:0000313" key="2">
    <source>
        <dbReference type="Proteomes" id="UP000002207"/>
    </source>
</evidence>
<evidence type="ECO:0000313" key="1">
    <source>
        <dbReference type="EMBL" id="ACO33058.1"/>
    </source>
</evidence>
<gene>
    <name evidence="1" type="ordered locus">ACP_0048</name>
</gene>
<organism evidence="1 2">
    <name type="scientific">Acidobacterium capsulatum (strain ATCC 51196 / DSM 11244 / BCRC 80197 / JCM 7670 / NBRC 15755 / NCIMB 13165 / 161)</name>
    <dbReference type="NCBI Taxonomy" id="240015"/>
    <lineage>
        <taxon>Bacteria</taxon>
        <taxon>Pseudomonadati</taxon>
        <taxon>Acidobacteriota</taxon>
        <taxon>Terriglobia</taxon>
        <taxon>Terriglobales</taxon>
        <taxon>Acidobacteriaceae</taxon>
        <taxon>Acidobacterium</taxon>
    </lineage>
</organism>